<proteinExistence type="predicted"/>
<feature type="signal peptide" evidence="1">
    <location>
        <begin position="1"/>
        <end position="26"/>
    </location>
</feature>
<evidence type="ECO:0008006" key="4">
    <source>
        <dbReference type="Google" id="ProtNLM"/>
    </source>
</evidence>
<protein>
    <recommendedName>
        <fullName evidence="4">Lipoprotein</fullName>
    </recommendedName>
</protein>
<evidence type="ECO:0000256" key="1">
    <source>
        <dbReference type="SAM" id="SignalP"/>
    </source>
</evidence>
<dbReference type="EMBL" id="WHJF01000011">
    <property type="protein sequence ID" value="NHZ61907.1"/>
    <property type="molecule type" value="Genomic_DNA"/>
</dbReference>
<evidence type="ECO:0000313" key="3">
    <source>
        <dbReference type="Proteomes" id="UP000610594"/>
    </source>
</evidence>
<organism evidence="2 3">
    <name type="scientific">Massilia genomosp. 1</name>
    <dbReference type="NCBI Taxonomy" id="2609280"/>
    <lineage>
        <taxon>Bacteria</taxon>
        <taxon>Pseudomonadati</taxon>
        <taxon>Pseudomonadota</taxon>
        <taxon>Betaproteobacteria</taxon>
        <taxon>Burkholderiales</taxon>
        <taxon>Oxalobacteraceae</taxon>
        <taxon>Telluria group</taxon>
        <taxon>Massilia</taxon>
    </lineage>
</organism>
<feature type="chain" id="PRO_5045224448" description="Lipoprotein" evidence="1">
    <location>
        <begin position="27"/>
        <end position="188"/>
    </location>
</feature>
<keyword evidence="3" id="KW-1185">Reference proteome</keyword>
<sequence length="188" mass="20152">MKAMWARVPVAAALLAALTGAAPALAEEECEGEEFIAPGATLVLKHGSVDQQGRFMGTFEFHNYHLGPAVELAGQFEQMPGQRKMLVVSARDTRIEFKDFTPAWRALARPSAHKASAAGKLVVKARSSVPVKAYLFDQRVVRHSGSAFRLKLYTSNPHGCVVSVPFSVAPARAPVTGFVSARPVAPGK</sequence>
<comment type="caution">
    <text evidence="2">The sequence shown here is derived from an EMBL/GenBank/DDBJ whole genome shotgun (WGS) entry which is preliminary data.</text>
</comment>
<name>A0ABX0MGG8_9BURK</name>
<reference evidence="2 3" key="1">
    <citation type="submission" date="2019-10" db="EMBL/GenBank/DDBJ databases">
        <title>Taxonomy of Antarctic Massilia spp.: description of Massilia rubra sp. nov., Massilia aquatica sp. nov., Massilia mucilaginosa sp. nov., Massilia frigida sp. nov. isolated from streams, lakes and regoliths.</title>
        <authorList>
            <person name="Holochova P."/>
            <person name="Sedlacek I."/>
            <person name="Kralova S."/>
            <person name="Maslanova I."/>
            <person name="Busse H.-J."/>
            <person name="Stankova E."/>
            <person name="Vrbovska V."/>
            <person name="Kovarovic V."/>
            <person name="Bartak M."/>
            <person name="Svec P."/>
            <person name="Pantucek R."/>
        </authorList>
    </citation>
    <scope>NUCLEOTIDE SEQUENCE [LARGE SCALE GENOMIC DNA]</scope>
    <source>
        <strain evidence="2 3">CCM 8694</strain>
    </source>
</reference>
<keyword evidence="1" id="KW-0732">Signal</keyword>
<gene>
    <name evidence="2" type="ORF">F1735_06260</name>
</gene>
<dbReference type="Proteomes" id="UP000610594">
    <property type="component" value="Unassembled WGS sequence"/>
</dbReference>
<accession>A0ABX0MGG8</accession>
<evidence type="ECO:0000313" key="2">
    <source>
        <dbReference type="EMBL" id="NHZ61907.1"/>
    </source>
</evidence>